<evidence type="ECO:0000313" key="4">
    <source>
        <dbReference type="Proteomes" id="UP000672657"/>
    </source>
</evidence>
<sequence length="119" mass="12441">MERPVVRRLATALLCGSALLGGTAVMASPTSDEFQRCDAFAQAVLKACRDGHAGKAGDACGREAHQKQVDCYAVVNNQYARPDPEQVAARRKAEKQAEAEALARADAAAKASASPAVSQ</sequence>
<reference evidence="3 4" key="1">
    <citation type="submission" date="2021-03" db="EMBL/GenBank/DDBJ databases">
        <authorList>
            <person name="Peeters C."/>
        </authorList>
    </citation>
    <scope>NUCLEOTIDE SEQUENCE [LARGE SCALE GENOMIC DNA]</scope>
    <source>
        <strain evidence="3 4">LMG 26411</strain>
    </source>
</reference>
<comment type="caution">
    <text evidence="3">The sequence shown here is derived from an EMBL/GenBank/DDBJ whole genome shotgun (WGS) entry which is preliminary data.</text>
</comment>
<name>A0ABN7QD14_9BURK</name>
<keyword evidence="2" id="KW-0732">Signal</keyword>
<evidence type="ECO:0000256" key="1">
    <source>
        <dbReference type="SAM" id="MobiDB-lite"/>
    </source>
</evidence>
<keyword evidence="4" id="KW-1185">Reference proteome</keyword>
<proteinExistence type="predicted"/>
<evidence type="ECO:0000256" key="2">
    <source>
        <dbReference type="SAM" id="SignalP"/>
    </source>
</evidence>
<protein>
    <submittedName>
        <fullName evidence="3">Uncharacterized protein</fullName>
    </submittedName>
</protein>
<feature type="compositionally biased region" description="Basic and acidic residues" evidence="1">
    <location>
        <begin position="94"/>
        <end position="103"/>
    </location>
</feature>
<organism evidence="3 4">
    <name type="scientific">Cupriavidus numazuensis</name>
    <dbReference type="NCBI Taxonomy" id="221992"/>
    <lineage>
        <taxon>Bacteria</taxon>
        <taxon>Pseudomonadati</taxon>
        <taxon>Pseudomonadota</taxon>
        <taxon>Betaproteobacteria</taxon>
        <taxon>Burkholderiales</taxon>
        <taxon>Burkholderiaceae</taxon>
        <taxon>Cupriavidus</taxon>
    </lineage>
</organism>
<accession>A0ABN7QD14</accession>
<gene>
    <name evidence="3" type="ORF">LMG26411_07462</name>
</gene>
<dbReference type="EMBL" id="CAJPVI010000079">
    <property type="protein sequence ID" value="CAG2160403.1"/>
    <property type="molecule type" value="Genomic_DNA"/>
</dbReference>
<evidence type="ECO:0000313" key="3">
    <source>
        <dbReference type="EMBL" id="CAG2160403.1"/>
    </source>
</evidence>
<dbReference type="Proteomes" id="UP000672657">
    <property type="component" value="Unassembled WGS sequence"/>
</dbReference>
<dbReference type="RefSeq" id="WP_211958215.1">
    <property type="nucleotide sequence ID" value="NZ_CAJPVI010000079.1"/>
</dbReference>
<feature type="compositionally biased region" description="Low complexity" evidence="1">
    <location>
        <begin position="104"/>
        <end position="119"/>
    </location>
</feature>
<feature type="chain" id="PRO_5046060631" evidence="2">
    <location>
        <begin position="28"/>
        <end position="119"/>
    </location>
</feature>
<feature type="region of interest" description="Disordered" evidence="1">
    <location>
        <begin position="84"/>
        <end position="119"/>
    </location>
</feature>
<feature type="signal peptide" evidence="2">
    <location>
        <begin position="1"/>
        <end position="27"/>
    </location>
</feature>